<dbReference type="CDD" id="cd01299">
    <property type="entry name" value="Met_dep_hydrolase_A"/>
    <property type="match status" value="1"/>
</dbReference>
<dbReference type="SUPFAM" id="SSF51556">
    <property type="entry name" value="Metallo-dependent hydrolases"/>
    <property type="match status" value="1"/>
</dbReference>
<dbReference type="InterPro" id="IPR051781">
    <property type="entry name" value="Metallo-dep_Hydrolase"/>
</dbReference>
<dbReference type="EMBL" id="BONY01000002">
    <property type="protein sequence ID" value="GIH02533.1"/>
    <property type="molecule type" value="Genomic_DNA"/>
</dbReference>
<dbReference type="Gene3D" id="3.20.20.140">
    <property type="entry name" value="Metal-dependent hydrolases"/>
    <property type="match status" value="1"/>
</dbReference>
<accession>A0A8J3VDT6</accession>
<protein>
    <recommendedName>
        <fullName evidence="1">Amidohydrolase-related domain-containing protein</fullName>
    </recommendedName>
</protein>
<dbReference type="Pfam" id="PF01979">
    <property type="entry name" value="Amidohydro_1"/>
    <property type="match status" value="1"/>
</dbReference>
<proteinExistence type="predicted"/>
<evidence type="ECO:0000313" key="3">
    <source>
        <dbReference type="Proteomes" id="UP000612899"/>
    </source>
</evidence>
<sequence>MSDLLLRGARVLDVVAGVYLDNHDVLVRAGRITAVGRDLSADDVPAVDLTGRTLLPGLIDCHVHLLAVTADLASLHTASPMYVGAQAAVLMREMLARGFTSVRDNAGADYGLAQAQADGLLPGPRVFFCGRALSQTGGHGDSRRRGQHTIDTYPCCPVMTRVVDGVDAIRQAAREELRNGAHHIKIMVSGGVASPTDEVDATQYSLDEIRAVVEEAQAAGKYVSAHAYPGAAISRAVRCGVRSIEHGNLLDEQSLELMVEHGTFLTPTLTTYWALKTEGPQWGCHRPATPRSMRSSMPGWKPCAWPTWPGSSSATAPTASAECNDISCASSRSAPRSSRPSR</sequence>
<gene>
    <name evidence="2" type="ORF">Rhe02_06000</name>
</gene>
<reference evidence="2" key="1">
    <citation type="submission" date="2021-01" db="EMBL/GenBank/DDBJ databases">
        <title>Whole genome shotgun sequence of Rhizocola hellebori NBRC 109834.</title>
        <authorList>
            <person name="Komaki H."/>
            <person name="Tamura T."/>
        </authorList>
    </citation>
    <scope>NUCLEOTIDE SEQUENCE</scope>
    <source>
        <strain evidence="2">NBRC 109834</strain>
    </source>
</reference>
<evidence type="ECO:0000313" key="2">
    <source>
        <dbReference type="EMBL" id="GIH02533.1"/>
    </source>
</evidence>
<organism evidence="2 3">
    <name type="scientific">Rhizocola hellebori</name>
    <dbReference type="NCBI Taxonomy" id="1392758"/>
    <lineage>
        <taxon>Bacteria</taxon>
        <taxon>Bacillati</taxon>
        <taxon>Actinomycetota</taxon>
        <taxon>Actinomycetes</taxon>
        <taxon>Micromonosporales</taxon>
        <taxon>Micromonosporaceae</taxon>
        <taxon>Rhizocola</taxon>
    </lineage>
</organism>
<dbReference type="SUPFAM" id="SSF51338">
    <property type="entry name" value="Composite domain of metallo-dependent hydrolases"/>
    <property type="match status" value="1"/>
</dbReference>
<dbReference type="PANTHER" id="PTHR43135">
    <property type="entry name" value="ALPHA-D-RIBOSE 1-METHYLPHOSPHONATE 5-TRIPHOSPHATE DIPHOSPHATASE"/>
    <property type="match status" value="1"/>
</dbReference>
<name>A0A8J3VDT6_9ACTN</name>
<dbReference type="GO" id="GO:0016810">
    <property type="term" value="F:hydrolase activity, acting on carbon-nitrogen (but not peptide) bonds"/>
    <property type="evidence" value="ECO:0007669"/>
    <property type="project" value="InterPro"/>
</dbReference>
<keyword evidence="3" id="KW-1185">Reference proteome</keyword>
<dbReference type="InterPro" id="IPR006680">
    <property type="entry name" value="Amidohydro-rel"/>
</dbReference>
<dbReference type="InterPro" id="IPR057744">
    <property type="entry name" value="OTAase-like"/>
</dbReference>
<dbReference type="AlphaFoldDB" id="A0A8J3VDT6"/>
<comment type="caution">
    <text evidence="2">The sequence shown here is derived from an EMBL/GenBank/DDBJ whole genome shotgun (WGS) entry which is preliminary data.</text>
</comment>
<evidence type="ECO:0000259" key="1">
    <source>
        <dbReference type="Pfam" id="PF01979"/>
    </source>
</evidence>
<dbReference type="InterPro" id="IPR032466">
    <property type="entry name" value="Metal_Hydrolase"/>
</dbReference>
<dbReference type="RefSeq" id="WP_203906468.1">
    <property type="nucleotide sequence ID" value="NZ_BONY01000002.1"/>
</dbReference>
<dbReference type="Proteomes" id="UP000612899">
    <property type="component" value="Unassembled WGS sequence"/>
</dbReference>
<dbReference type="InterPro" id="IPR011059">
    <property type="entry name" value="Metal-dep_hydrolase_composite"/>
</dbReference>
<feature type="domain" description="Amidohydrolase-related" evidence="1">
    <location>
        <begin position="53"/>
        <end position="268"/>
    </location>
</feature>
<dbReference type="PANTHER" id="PTHR43135:SF3">
    <property type="entry name" value="ALPHA-D-RIBOSE 1-METHYLPHOSPHONATE 5-TRIPHOSPHATE DIPHOSPHATASE"/>
    <property type="match status" value="1"/>
</dbReference>